<sequence>CRTKCRAREQEDTINVCSYHNGGVDGCKCCKSCEAEDECTHAQGICRTNHDDCPHGTYASTGCCGGCYCCKPVLQVIPDTNCAIKDGYCSETPECENGYYSCFGECSKTIHNSGLNTTVFGYCCINKNCKLVLPSHPSSPSSSTRPATGPSWSSFDPTGPPILSSHSIGLDVLSLPSPCSSEGDTVL</sequence>
<protein>
    <submittedName>
        <fullName evidence="1">Uncharacterized protein</fullName>
    </submittedName>
</protein>
<comment type="caution">
    <text evidence="1">The sequence shown here is derived from an EMBL/GenBank/DDBJ whole genome shotgun (WGS) entry which is preliminary data.</text>
</comment>
<name>A0AAV2RSH3_MEGNR</name>
<reference evidence="1 2" key="1">
    <citation type="submission" date="2024-05" db="EMBL/GenBank/DDBJ databases">
        <authorList>
            <person name="Wallberg A."/>
        </authorList>
    </citation>
    <scope>NUCLEOTIDE SEQUENCE [LARGE SCALE GENOMIC DNA]</scope>
</reference>
<feature type="non-terminal residue" evidence="1">
    <location>
        <position position="1"/>
    </location>
</feature>
<proteinExistence type="predicted"/>
<dbReference type="AlphaFoldDB" id="A0AAV2RSH3"/>
<accession>A0AAV2RSH3</accession>
<organism evidence="1 2">
    <name type="scientific">Meganyctiphanes norvegica</name>
    <name type="common">Northern krill</name>
    <name type="synonym">Thysanopoda norvegica</name>
    <dbReference type="NCBI Taxonomy" id="48144"/>
    <lineage>
        <taxon>Eukaryota</taxon>
        <taxon>Metazoa</taxon>
        <taxon>Ecdysozoa</taxon>
        <taxon>Arthropoda</taxon>
        <taxon>Crustacea</taxon>
        <taxon>Multicrustacea</taxon>
        <taxon>Malacostraca</taxon>
        <taxon>Eumalacostraca</taxon>
        <taxon>Eucarida</taxon>
        <taxon>Euphausiacea</taxon>
        <taxon>Euphausiidae</taxon>
        <taxon>Meganyctiphanes</taxon>
    </lineage>
</organism>
<dbReference type="EMBL" id="CAXKWB010032130">
    <property type="protein sequence ID" value="CAL4140764.1"/>
    <property type="molecule type" value="Genomic_DNA"/>
</dbReference>
<evidence type="ECO:0000313" key="1">
    <source>
        <dbReference type="EMBL" id="CAL4140764.1"/>
    </source>
</evidence>
<dbReference type="Proteomes" id="UP001497623">
    <property type="component" value="Unassembled WGS sequence"/>
</dbReference>
<evidence type="ECO:0000313" key="2">
    <source>
        <dbReference type="Proteomes" id="UP001497623"/>
    </source>
</evidence>
<keyword evidence="2" id="KW-1185">Reference proteome</keyword>
<gene>
    <name evidence="1" type="ORF">MNOR_LOCUS28712</name>
</gene>